<reference evidence="1 2" key="1">
    <citation type="submission" date="2017-04" db="EMBL/GenBank/DDBJ databases">
        <title>Genome Sequence of the Model Brown-Rot Fungus Postia placenta SB12.</title>
        <authorList>
            <consortium name="DOE Joint Genome Institute"/>
            <person name="Gaskell J."/>
            <person name="Kersten P."/>
            <person name="Larrondo L.F."/>
            <person name="Canessa P."/>
            <person name="Martinez D."/>
            <person name="Hibbett D."/>
            <person name="Schmoll M."/>
            <person name="Kubicek C.P."/>
            <person name="Martinez A.T."/>
            <person name="Yadav J."/>
            <person name="Master E."/>
            <person name="Magnuson J.K."/>
            <person name="James T."/>
            <person name="Yaver D."/>
            <person name="Berka R."/>
            <person name="Labutti K."/>
            <person name="Lipzen A."/>
            <person name="Aerts A."/>
            <person name="Barry K."/>
            <person name="Henrissat B."/>
            <person name="Blanchette R."/>
            <person name="Grigoriev I."/>
            <person name="Cullen D."/>
        </authorList>
    </citation>
    <scope>NUCLEOTIDE SEQUENCE [LARGE SCALE GENOMIC DNA]</scope>
    <source>
        <strain evidence="1 2">MAD-698-R-SB12</strain>
    </source>
</reference>
<dbReference type="RefSeq" id="XP_024338278.1">
    <property type="nucleotide sequence ID" value="XM_024485777.1"/>
</dbReference>
<name>A0A1X6MYP2_9APHY</name>
<gene>
    <name evidence="1" type="ORF">POSPLADRAFT_1145223</name>
</gene>
<dbReference type="OrthoDB" id="10270409at2759"/>
<sequence length="175" mass="18984">MKIIALDTNIVKSLSWRLSNVIEAVWFTFAAIVKGLGLSPSISPKVPGILDAKLKSELLWENEVVSWTVTLISRGVSFVLLRLCGGLDTDAAGGKDRVPTDWPSVVPAMDGYQREACRKAEEVTMNIVAAHAAHLKDVRLVYDTLAVVYGDTPQIDGCNKDNYVDVGIPTQISDG</sequence>
<evidence type="ECO:0000313" key="2">
    <source>
        <dbReference type="Proteomes" id="UP000194127"/>
    </source>
</evidence>
<organism evidence="1 2">
    <name type="scientific">Postia placenta MAD-698-R-SB12</name>
    <dbReference type="NCBI Taxonomy" id="670580"/>
    <lineage>
        <taxon>Eukaryota</taxon>
        <taxon>Fungi</taxon>
        <taxon>Dikarya</taxon>
        <taxon>Basidiomycota</taxon>
        <taxon>Agaricomycotina</taxon>
        <taxon>Agaricomycetes</taxon>
        <taxon>Polyporales</taxon>
        <taxon>Adustoporiaceae</taxon>
        <taxon>Rhodonia</taxon>
    </lineage>
</organism>
<protein>
    <submittedName>
        <fullName evidence="1">Uncharacterized protein</fullName>
    </submittedName>
</protein>
<proteinExistence type="predicted"/>
<dbReference type="Proteomes" id="UP000194127">
    <property type="component" value="Unassembled WGS sequence"/>
</dbReference>
<dbReference type="GeneID" id="36330726"/>
<dbReference type="AlphaFoldDB" id="A0A1X6MYP2"/>
<accession>A0A1X6MYP2</accession>
<dbReference type="EMBL" id="KZ110598">
    <property type="protein sequence ID" value="OSX61484.1"/>
    <property type="molecule type" value="Genomic_DNA"/>
</dbReference>
<evidence type="ECO:0000313" key="1">
    <source>
        <dbReference type="EMBL" id="OSX61484.1"/>
    </source>
</evidence>
<keyword evidence="2" id="KW-1185">Reference proteome</keyword>